<dbReference type="PANTHER" id="PTHR38459:SF1">
    <property type="entry name" value="PROPHAGE BACTOPRENOL-LINKED GLUCOSE TRANSLOCASE HOMOLOG"/>
    <property type="match status" value="1"/>
</dbReference>
<evidence type="ECO:0000313" key="11">
    <source>
        <dbReference type="Proteomes" id="UP001177592"/>
    </source>
</evidence>
<feature type="transmembrane region" description="Helical" evidence="8">
    <location>
        <begin position="46"/>
        <end position="65"/>
    </location>
</feature>
<keyword evidence="3 8" id="KW-0812">Transmembrane</keyword>
<comment type="subcellular location">
    <subcellularLocation>
        <location evidence="1">Membrane</location>
        <topology evidence="1">Multi-pass membrane protein</topology>
    </subcellularLocation>
</comment>
<dbReference type="Proteomes" id="UP001177592">
    <property type="component" value="Plasmid paNv_CAN11"/>
</dbReference>
<evidence type="ECO:0000256" key="4">
    <source>
        <dbReference type="ARBA" id="ARBA00022989"/>
    </source>
</evidence>
<feature type="domain" description="GtrA/DPMS transmembrane" evidence="9">
    <location>
        <begin position="14"/>
        <end position="123"/>
    </location>
</feature>
<comment type="similarity">
    <text evidence="7">Belongs to the gtrA family.</text>
</comment>
<dbReference type="RefSeq" id="WP_135678575.1">
    <property type="nucleotide sequence ID" value="NZ_CP038615.1"/>
</dbReference>
<sequence>MINKNNKFIELLVKYFSIGVINTLIHWFVFVFLIHFLNFQQASSNLFAFSVAVTFSFLANARFTFRKKATRKRYISFVIFMGMISYFIGFIADRFNCEPIFTLVIFSAISFVLGFLYSKFVVFKDIE</sequence>
<evidence type="ECO:0000313" key="10">
    <source>
        <dbReference type="EMBL" id="WGM08987.1"/>
    </source>
</evidence>
<feature type="transmembrane region" description="Helical" evidence="8">
    <location>
        <begin position="74"/>
        <end position="92"/>
    </location>
</feature>
<comment type="function">
    <text evidence="6 7">Involved in O antigen modification. Involved in the translocation of bactoprenol-linked glucose across the cytoplasmic membrane.</text>
</comment>
<accession>A0ABY8NX75</accession>
<keyword evidence="10" id="KW-0614">Plasmid</keyword>
<gene>
    <name evidence="10" type="ORF">QE258_26890</name>
</gene>
<evidence type="ECO:0000256" key="5">
    <source>
        <dbReference type="ARBA" id="ARBA00023136"/>
    </source>
</evidence>
<keyword evidence="2 7" id="KW-0813">Transport</keyword>
<feature type="transmembrane region" description="Helical" evidence="8">
    <location>
        <begin position="98"/>
        <end position="117"/>
    </location>
</feature>
<keyword evidence="4 8" id="KW-1133">Transmembrane helix</keyword>
<feature type="transmembrane region" description="Helical" evidence="8">
    <location>
        <begin position="12"/>
        <end position="34"/>
    </location>
</feature>
<evidence type="ECO:0000256" key="3">
    <source>
        <dbReference type="ARBA" id="ARBA00022692"/>
    </source>
</evidence>
<evidence type="ECO:0000256" key="2">
    <source>
        <dbReference type="ARBA" id="ARBA00022448"/>
    </source>
</evidence>
<organism evidence="10 11">
    <name type="scientific">Arsenophonus nasoniae</name>
    <name type="common">son-killer infecting Nasonia vitripennis</name>
    <dbReference type="NCBI Taxonomy" id="638"/>
    <lineage>
        <taxon>Bacteria</taxon>
        <taxon>Pseudomonadati</taxon>
        <taxon>Pseudomonadota</taxon>
        <taxon>Gammaproteobacteria</taxon>
        <taxon>Enterobacterales</taxon>
        <taxon>Morganellaceae</taxon>
        <taxon>Arsenophonus</taxon>
    </lineage>
</organism>
<proteinExistence type="inferred from homology"/>
<evidence type="ECO:0000256" key="6">
    <source>
        <dbReference type="ARBA" id="ARBA00025595"/>
    </source>
</evidence>
<dbReference type="InterPro" id="IPR007267">
    <property type="entry name" value="GtrA_DPMS_TM"/>
</dbReference>
<keyword evidence="11" id="KW-1185">Reference proteome</keyword>
<dbReference type="InterPro" id="IPR016480">
    <property type="entry name" value="Glc_translocase_bactprenl-link"/>
</dbReference>
<dbReference type="Pfam" id="PF04138">
    <property type="entry name" value="GtrA_DPMS_TM"/>
    <property type="match status" value="1"/>
</dbReference>
<dbReference type="GeneID" id="39752187"/>
<evidence type="ECO:0000256" key="8">
    <source>
        <dbReference type="SAM" id="Phobius"/>
    </source>
</evidence>
<evidence type="ECO:0000256" key="1">
    <source>
        <dbReference type="ARBA" id="ARBA00004141"/>
    </source>
</evidence>
<dbReference type="InterPro" id="IPR051401">
    <property type="entry name" value="GtrA_CellWall_Glycosyl"/>
</dbReference>
<keyword evidence="5 8" id="KW-0472">Membrane</keyword>
<dbReference type="EMBL" id="CP123534">
    <property type="protein sequence ID" value="WGM08987.1"/>
    <property type="molecule type" value="Genomic_DNA"/>
</dbReference>
<dbReference type="PANTHER" id="PTHR38459">
    <property type="entry name" value="PROPHAGE BACTOPRENOL-LINKED GLUCOSE TRANSLOCASE HOMOLOG"/>
    <property type="match status" value="1"/>
</dbReference>
<evidence type="ECO:0000256" key="7">
    <source>
        <dbReference type="PIRNR" id="PIRNR006298"/>
    </source>
</evidence>
<evidence type="ECO:0000259" key="9">
    <source>
        <dbReference type="Pfam" id="PF04138"/>
    </source>
</evidence>
<geneLocation type="plasmid" evidence="10 11">
    <name>paNv_CAN11</name>
</geneLocation>
<name>A0ABY8NX75_9GAMM</name>
<reference evidence="10" key="1">
    <citation type="submission" date="2023-04" db="EMBL/GenBank/DDBJ databases">
        <title>Genome dynamics across the evolutionary transition to endosymbiosis.</title>
        <authorList>
            <person name="Siozios S."/>
            <person name="Nadal-Jimenez P."/>
            <person name="Azagi T."/>
            <person name="Sprong H."/>
            <person name="Frost C.L."/>
            <person name="Parratt S.R."/>
            <person name="Taylor G."/>
            <person name="Brettell L."/>
            <person name="Lew K.C."/>
            <person name="Croft L."/>
            <person name="King K.C."/>
            <person name="Brockhurst M.A."/>
            <person name="Hypsa V."/>
            <person name="Novakova E."/>
            <person name="Darby A.C."/>
            <person name="Hurst G.D.D."/>
        </authorList>
    </citation>
    <scope>NUCLEOTIDE SEQUENCE</scope>
    <source>
        <strain evidence="10">ANv_CAN</strain>
        <plasmid evidence="10">paNv_CAN11</plasmid>
    </source>
</reference>
<dbReference type="PIRSF" id="PIRSF006298">
    <property type="entry name" value="GtrA_prd"/>
    <property type="match status" value="1"/>
</dbReference>
<protein>
    <recommendedName>
        <fullName evidence="7">Bactoprenol-linked glucose translocase</fullName>
    </recommendedName>
</protein>